<dbReference type="Proteomes" id="UP000198951">
    <property type="component" value="Unassembled WGS sequence"/>
</dbReference>
<protein>
    <submittedName>
        <fullName evidence="1">Uncharacterized protein</fullName>
    </submittedName>
</protein>
<evidence type="ECO:0000313" key="1">
    <source>
        <dbReference type="EMBL" id="SEA76678.1"/>
    </source>
</evidence>
<name>A0A1H4DVZ1_9FLAO</name>
<gene>
    <name evidence="1" type="ORF">SAMN05443667_108142</name>
</gene>
<dbReference type="EMBL" id="FNRD01000008">
    <property type="protein sequence ID" value="SEA76678.1"/>
    <property type="molecule type" value="Genomic_DNA"/>
</dbReference>
<evidence type="ECO:0000313" key="2">
    <source>
        <dbReference type="Proteomes" id="UP000198951"/>
    </source>
</evidence>
<reference evidence="2" key="1">
    <citation type="submission" date="2016-10" db="EMBL/GenBank/DDBJ databases">
        <authorList>
            <person name="Varghese N."/>
            <person name="Submissions S."/>
        </authorList>
    </citation>
    <scope>NUCLEOTIDE SEQUENCE [LARGE SCALE GENOMIC DNA]</scope>
    <source>
        <strain evidence="2">DSM 22376</strain>
    </source>
</reference>
<sequence length="58" mass="6936">MLGVCLFNRKHKFPDNLRAYFIPFGKPNKTKYIVTQLSKNDYGTTCKMDRNPVWMFFN</sequence>
<organism evidence="1 2">
    <name type="scientific">Flavobacterium gillisiae</name>
    <dbReference type="NCBI Taxonomy" id="150146"/>
    <lineage>
        <taxon>Bacteria</taxon>
        <taxon>Pseudomonadati</taxon>
        <taxon>Bacteroidota</taxon>
        <taxon>Flavobacteriia</taxon>
        <taxon>Flavobacteriales</taxon>
        <taxon>Flavobacteriaceae</taxon>
        <taxon>Flavobacterium</taxon>
    </lineage>
</organism>
<dbReference type="AlphaFoldDB" id="A0A1H4DVZ1"/>
<accession>A0A1H4DVZ1</accession>
<proteinExistence type="predicted"/>
<dbReference type="STRING" id="150146.SAMN05443667_108142"/>
<keyword evidence="2" id="KW-1185">Reference proteome</keyword>